<dbReference type="PANTHER" id="PTHR37291:SF1">
    <property type="entry name" value="TYPE IV METHYL-DIRECTED RESTRICTION ENZYME ECOKMCRB SUBUNIT"/>
    <property type="match status" value="1"/>
</dbReference>
<dbReference type="EMBL" id="VIGC01000019">
    <property type="protein sequence ID" value="TQE94841.1"/>
    <property type="molecule type" value="Genomic_DNA"/>
</dbReference>
<dbReference type="AlphaFoldDB" id="A0A540VDK2"/>
<dbReference type="SMART" id="SM00382">
    <property type="entry name" value="AAA"/>
    <property type="match status" value="1"/>
</dbReference>
<comment type="caution">
    <text evidence="3">The sequence shown here is derived from an EMBL/GenBank/DDBJ whole genome shotgun (WGS) entry which is preliminary data.</text>
</comment>
<name>A0A540VDK2_9CHLR</name>
<dbReference type="PANTHER" id="PTHR37291">
    <property type="entry name" value="5-METHYLCYTOSINE-SPECIFIC RESTRICTION ENZYME B"/>
    <property type="match status" value="1"/>
</dbReference>
<dbReference type="SUPFAM" id="SSF52540">
    <property type="entry name" value="P-loop containing nucleoside triphosphate hydrolases"/>
    <property type="match status" value="1"/>
</dbReference>
<dbReference type="InParanoid" id="A0A540VDK2"/>
<keyword evidence="4" id="KW-1185">Reference proteome</keyword>
<reference evidence="3 4" key="1">
    <citation type="submission" date="2019-06" db="EMBL/GenBank/DDBJ databases">
        <title>Genome sequence of Litorilinea aerophila BAA-2444.</title>
        <authorList>
            <person name="Maclea K.S."/>
            <person name="Maurais E.G."/>
            <person name="Iannazzi L.C."/>
        </authorList>
    </citation>
    <scope>NUCLEOTIDE SEQUENCE [LARGE SCALE GENOMIC DNA]</scope>
    <source>
        <strain evidence="3 4">ATCC BAA-2444</strain>
    </source>
</reference>
<dbReference type="Pfam" id="PF07728">
    <property type="entry name" value="AAA_5"/>
    <property type="match status" value="1"/>
</dbReference>
<protein>
    <submittedName>
        <fullName evidence="3">AAA family ATPase</fullName>
    </submittedName>
</protein>
<dbReference type="InterPro" id="IPR027417">
    <property type="entry name" value="P-loop_NTPase"/>
</dbReference>
<dbReference type="OrthoDB" id="9781481at2"/>
<evidence type="ECO:0000313" key="3">
    <source>
        <dbReference type="EMBL" id="TQE94841.1"/>
    </source>
</evidence>
<evidence type="ECO:0000313" key="4">
    <source>
        <dbReference type="Proteomes" id="UP000317371"/>
    </source>
</evidence>
<feature type="region of interest" description="Disordered" evidence="1">
    <location>
        <begin position="510"/>
        <end position="545"/>
    </location>
</feature>
<feature type="domain" description="AAA+ ATPase" evidence="2">
    <location>
        <begin position="575"/>
        <end position="734"/>
    </location>
</feature>
<evidence type="ECO:0000256" key="1">
    <source>
        <dbReference type="SAM" id="MobiDB-lite"/>
    </source>
</evidence>
<dbReference type="InterPro" id="IPR003593">
    <property type="entry name" value="AAA+_ATPase"/>
</dbReference>
<evidence type="ECO:0000259" key="2">
    <source>
        <dbReference type="SMART" id="SM00382"/>
    </source>
</evidence>
<dbReference type="RefSeq" id="WP_141610883.1">
    <property type="nucleotide sequence ID" value="NZ_VIGC02000019.1"/>
</dbReference>
<organism evidence="3 4">
    <name type="scientific">Litorilinea aerophila</name>
    <dbReference type="NCBI Taxonomy" id="1204385"/>
    <lineage>
        <taxon>Bacteria</taxon>
        <taxon>Bacillati</taxon>
        <taxon>Chloroflexota</taxon>
        <taxon>Caldilineae</taxon>
        <taxon>Caldilineales</taxon>
        <taxon>Caldilineaceae</taxon>
        <taxon>Litorilinea</taxon>
    </lineage>
</organism>
<dbReference type="InterPro" id="IPR011704">
    <property type="entry name" value="ATPase_dyneun-rel_AAA"/>
</dbReference>
<dbReference type="InterPro" id="IPR025745">
    <property type="entry name" value="Mrr-like_N_dom"/>
</dbReference>
<accession>A0A540VDK2</accession>
<gene>
    <name evidence="3" type="ORF">FKZ61_14580</name>
</gene>
<dbReference type="CDD" id="cd00009">
    <property type="entry name" value="AAA"/>
    <property type="match status" value="1"/>
</dbReference>
<sequence length="824" mass="93250">MDEKRQEFAALLQECGQHYLDTAEGRAQAEAYRQSRQEAQRHFQEVQRLAEQGLDITEAVLLKLLPHPDTAANRWRGAWIHGTPAAMGDVRSRYEAAGWIQPEDWPQVAAAIYELVRRCVAEPAALADACQAFSALPYTKGFQAGMLSPILNALRPDAFLLWNSRVCQVLNYFTGASFTAALLDYPQANAALQTFIAAHQELLAQVHGRSAEPADTFDRFCHWLVTIRRFPLRAIRFWRIAAGDDFWQWQEWREGHYVAVGWDELGDLAGIDRREFQRRRDSLVAQYPQWTKRGADQAWRFARQLAEGDRVVVHVGGEVVLAIGTVAGAYYFVPDLPLGHRRPVEWHDLTPRAIHQPRWRDTLGELTEAEFLAIQEAPASQVDVAALFDREPPLEPPATPEFLRFCAPMVAALQARGGQGPAREVTEEVLDRMGLPADALAGGGARGGSRVKNQIHRARHTLVQAGLLTSPQRGLWQLTRQGQALTPTPQAIQAIYQELIYRRRREETLENESPAIRRLTESAGAYEVTPEPASTPPAVPREDARPQPAFSLADCAAATGLEEETLDRWVAAIERKGQAILYGPPGTGKTYTARMLARHLVGGGDGFVELVQFHPAYTYEDFVQGIRPRATPAGLDYALVPGRFLTFCRQAAHRQGRCVLIIDEINRAHLAQVFGELMYLLEYRNEEIALAAGNTRFCIPANVRIIGTMNTADRSIALVDHALRRRFAFLPLYPDYDMLRRYHARIQSDFPVEALVTLLQRLNREIHDPHFALGVTYFLRPNLADEIRDIWQLEVEPYLEEYFFDRPDRVDEFRWSRVRRELGL</sequence>
<dbReference type="Gene3D" id="3.40.50.300">
    <property type="entry name" value="P-loop containing nucleotide triphosphate hydrolases"/>
    <property type="match status" value="1"/>
</dbReference>
<dbReference type="GO" id="GO:0016887">
    <property type="term" value="F:ATP hydrolysis activity"/>
    <property type="evidence" value="ECO:0007669"/>
    <property type="project" value="InterPro"/>
</dbReference>
<proteinExistence type="predicted"/>
<dbReference type="GO" id="GO:0005524">
    <property type="term" value="F:ATP binding"/>
    <property type="evidence" value="ECO:0007669"/>
    <property type="project" value="InterPro"/>
</dbReference>
<dbReference type="Pfam" id="PF14338">
    <property type="entry name" value="Mrr_N"/>
    <property type="match status" value="1"/>
</dbReference>
<dbReference type="Proteomes" id="UP000317371">
    <property type="component" value="Unassembled WGS sequence"/>
</dbReference>
<dbReference type="InterPro" id="IPR052934">
    <property type="entry name" value="Methyl-DNA_Rec/Restrict_Enz"/>
</dbReference>